<evidence type="ECO:0000256" key="1">
    <source>
        <dbReference type="SAM" id="MobiDB-lite"/>
    </source>
</evidence>
<dbReference type="Proteomes" id="UP000824540">
    <property type="component" value="Unassembled WGS sequence"/>
</dbReference>
<gene>
    <name evidence="2" type="ORF">JZ751_019158</name>
</gene>
<organism evidence="2 3">
    <name type="scientific">Albula glossodonta</name>
    <name type="common">roundjaw bonefish</name>
    <dbReference type="NCBI Taxonomy" id="121402"/>
    <lineage>
        <taxon>Eukaryota</taxon>
        <taxon>Metazoa</taxon>
        <taxon>Chordata</taxon>
        <taxon>Craniata</taxon>
        <taxon>Vertebrata</taxon>
        <taxon>Euteleostomi</taxon>
        <taxon>Actinopterygii</taxon>
        <taxon>Neopterygii</taxon>
        <taxon>Teleostei</taxon>
        <taxon>Albuliformes</taxon>
        <taxon>Albulidae</taxon>
        <taxon>Albula</taxon>
    </lineage>
</organism>
<reference evidence="2" key="1">
    <citation type="thesis" date="2021" institute="BYU ScholarsArchive" country="Provo, UT, USA">
        <title>Applications of and Algorithms for Genome Assembly and Genomic Analyses with an Emphasis on Marine Teleosts.</title>
        <authorList>
            <person name="Pickett B.D."/>
        </authorList>
    </citation>
    <scope>NUCLEOTIDE SEQUENCE</scope>
    <source>
        <strain evidence="2">HI-2016</strain>
    </source>
</reference>
<sequence length="84" mass="9149">MFGVAETSRLCPGVIPANTSPHSSITLLWSADHVSLKQRQGSVREGRSHDHAGLKQRQGRHIPCGCRTESEAGAAETRVRQSCR</sequence>
<dbReference type="AlphaFoldDB" id="A0A8T2MTN6"/>
<keyword evidence="3" id="KW-1185">Reference proteome</keyword>
<feature type="non-terminal residue" evidence="2">
    <location>
        <position position="84"/>
    </location>
</feature>
<proteinExistence type="predicted"/>
<protein>
    <submittedName>
        <fullName evidence="2">Uncharacterized protein</fullName>
    </submittedName>
</protein>
<feature type="compositionally biased region" description="Basic and acidic residues" evidence="1">
    <location>
        <begin position="42"/>
        <end position="53"/>
    </location>
</feature>
<feature type="region of interest" description="Disordered" evidence="1">
    <location>
        <begin position="41"/>
        <end position="60"/>
    </location>
</feature>
<name>A0A8T2MTN6_9TELE</name>
<evidence type="ECO:0000313" key="3">
    <source>
        <dbReference type="Proteomes" id="UP000824540"/>
    </source>
</evidence>
<dbReference type="EMBL" id="JAFBMS010000336">
    <property type="protein sequence ID" value="KAG9331434.1"/>
    <property type="molecule type" value="Genomic_DNA"/>
</dbReference>
<accession>A0A8T2MTN6</accession>
<evidence type="ECO:0000313" key="2">
    <source>
        <dbReference type="EMBL" id="KAG9331434.1"/>
    </source>
</evidence>
<comment type="caution">
    <text evidence="2">The sequence shown here is derived from an EMBL/GenBank/DDBJ whole genome shotgun (WGS) entry which is preliminary data.</text>
</comment>